<name>A0A9P3M0Q5_9FUNG</name>
<evidence type="ECO:0000256" key="2">
    <source>
        <dbReference type="ARBA" id="ARBA00004613"/>
    </source>
</evidence>
<dbReference type="Proteomes" id="UP000827284">
    <property type="component" value="Unassembled WGS sequence"/>
</dbReference>
<accession>A0A9P3M0Q5</accession>
<feature type="domain" description="Crinkler effector protein N-terminal" evidence="5">
    <location>
        <begin position="7"/>
        <end position="99"/>
    </location>
</feature>
<evidence type="ECO:0000256" key="1">
    <source>
        <dbReference type="ARBA" id="ARBA00004340"/>
    </source>
</evidence>
<dbReference type="Pfam" id="PF20147">
    <property type="entry name" value="Crinkler"/>
    <property type="match status" value="1"/>
</dbReference>
<sequence length="810" mass="91483">MANPLLLNCIVKDDVTPFPVQTLSTETVGLLKDAIKTALELKIPAKDLTLWKVPEGTPEEQLSSVCLNDANKMNPLLRLQHQELFPHGAADGIVHVVVQPPDLAITSGKRKWLPTEPDGRIVRTRLEAPPYDSRNASMSYSKESFRGFPLNDKRSFGTIRTNMQYAYFDRTRYITVLESSLQFVHLFLRPRRFGKSLFLSTLAFFHGVEHKENHDQLFQGLDVSQDIESGKVTPGQYLILSFDFSAVSRSPDMKAAERSLAGMINNSTEDFYQLYAPYLGEYTGNQLTYELISSSDPVISFRKCVTLVQKALNAAKEVEDPLFGVKGIYLLADEYDAISNEYLDPNDPKPWERLRSNANSLLKAFWGTVKSKLEDKCIVKCFITGVSPLSMADPTSGFNVAQDISWEVEFSGLCGLTEEDIYAALRLLRESRPQLDVDKHLDIMKVHYNGYVFAPSCEALHVFNTNTCFEYLANLAKGREMNPSAVSNSEVSERALQILAASPIASKVIKESLTHQTTSSDNVEDRAIPYGELVKSFRLTDLASDIATSKNAWLCYMVHIGGLTFCGDSKLLRIPNQVAAIRFGNATLERHKLRLEDVDLAFQNIVSDGDICQALALYKRIMEMRDVGVSDFKKTEENHRDCFYIPLFGNSHPSLRKIGLEVQVTTTSQNSGRIDMLILIPLKKRVLLLEWKVIQIDFLDINRLRGFQKKADYLKDMNYVNDVLDLKFVMHDVWRPGQTIRDWILNGAIKGANTKSPREQLAKYVESPEIMKLKEDNDVTAYLVVVIGSRQILFWELDNGQFKKDPHLAA</sequence>
<proteinExistence type="predicted"/>
<keyword evidence="3" id="KW-0964">Secreted</keyword>
<dbReference type="GO" id="GO:0005576">
    <property type="term" value="C:extracellular region"/>
    <property type="evidence" value="ECO:0007669"/>
    <property type="project" value="UniProtKB-SubCell"/>
</dbReference>
<keyword evidence="7" id="KW-1185">Reference proteome</keyword>
<evidence type="ECO:0000313" key="7">
    <source>
        <dbReference type="Proteomes" id="UP000827284"/>
    </source>
</evidence>
<evidence type="ECO:0000313" key="6">
    <source>
        <dbReference type="EMBL" id="GJJ77513.1"/>
    </source>
</evidence>
<reference evidence="6" key="2">
    <citation type="journal article" date="2022" name="Microbiol. Resour. Announc.">
        <title>Whole-Genome Sequence of Entomortierella parvispora E1425, a Mucoromycotan Fungus Associated with Burkholderiaceae-Related Endosymbiotic Bacteria.</title>
        <authorList>
            <person name="Herlambang A."/>
            <person name="Guo Y."/>
            <person name="Takashima Y."/>
            <person name="Narisawa K."/>
            <person name="Ohta H."/>
            <person name="Nishizawa T."/>
        </authorList>
    </citation>
    <scope>NUCLEOTIDE SEQUENCE</scope>
    <source>
        <strain evidence="6">E1425</strain>
    </source>
</reference>
<dbReference type="GO" id="GO:0043657">
    <property type="term" value="C:host cell"/>
    <property type="evidence" value="ECO:0007669"/>
    <property type="project" value="UniProtKB-SubCell"/>
</dbReference>
<evidence type="ECO:0000259" key="5">
    <source>
        <dbReference type="Pfam" id="PF20147"/>
    </source>
</evidence>
<comment type="caution">
    <text evidence="6">The sequence shown here is derived from an EMBL/GenBank/DDBJ whole genome shotgun (WGS) entry which is preliminary data.</text>
</comment>
<dbReference type="PANTHER" id="PTHR34825">
    <property type="entry name" value="CONSERVED PROTEIN, WITH A WEAK D-GALACTARATE DEHYDRATASE/ALTRONATE HYDROLASE DOMAIN"/>
    <property type="match status" value="1"/>
</dbReference>
<dbReference type="InterPro" id="IPR018631">
    <property type="entry name" value="AAA-ATPase-like_dom"/>
</dbReference>
<evidence type="ECO:0000256" key="3">
    <source>
        <dbReference type="ARBA" id="ARBA00022525"/>
    </source>
</evidence>
<feature type="domain" description="AAA-ATPase-like" evidence="4">
    <location>
        <begin position="155"/>
        <end position="393"/>
    </location>
</feature>
<comment type="subcellular location">
    <subcellularLocation>
        <location evidence="1">Host cell</location>
    </subcellularLocation>
    <subcellularLocation>
        <location evidence="2">Secreted</location>
    </subcellularLocation>
</comment>
<dbReference type="PANTHER" id="PTHR34825:SF1">
    <property type="entry name" value="AAA-ATPASE-LIKE DOMAIN-CONTAINING PROTEIN"/>
    <property type="match status" value="1"/>
</dbReference>
<evidence type="ECO:0008006" key="8">
    <source>
        <dbReference type="Google" id="ProtNLM"/>
    </source>
</evidence>
<protein>
    <recommendedName>
        <fullName evidence="8">AAA-ATPase-like domain-containing protein</fullName>
    </recommendedName>
</protein>
<dbReference type="EMBL" id="BQFW01000013">
    <property type="protein sequence ID" value="GJJ77513.1"/>
    <property type="molecule type" value="Genomic_DNA"/>
</dbReference>
<dbReference type="OrthoDB" id="5380555at2759"/>
<dbReference type="Pfam" id="PF09820">
    <property type="entry name" value="AAA-ATPase_like"/>
    <property type="match status" value="1"/>
</dbReference>
<evidence type="ECO:0000259" key="4">
    <source>
        <dbReference type="Pfam" id="PF09820"/>
    </source>
</evidence>
<organism evidence="6 7">
    <name type="scientific">Entomortierella parvispora</name>
    <dbReference type="NCBI Taxonomy" id="205924"/>
    <lineage>
        <taxon>Eukaryota</taxon>
        <taxon>Fungi</taxon>
        <taxon>Fungi incertae sedis</taxon>
        <taxon>Mucoromycota</taxon>
        <taxon>Mortierellomycotina</taxon>
        <taxon>Mortierellomycetes</taxon>
        <taxon>Mortierellales</taxon>
        <taxon>Mortierellaceae</taxon>
        <taxon>Entomortierella</taxon>
    </lineage>
</organism>
<dbReference type="InterPro" id="IPR045379">
    <property type="entry name" value="Crinkler_N"/>
</dbReference>
<dbReference type="AlphaFoldDB" id="A0A9P3M0Q5"/>
<reference evidence="6" key="1">
    <citation type="submission" date="2021-11" db="EMBL/GenBank/DDBJ databases">
        <authorList>
            <person name="Herlambang A."/>
            <person name="Guo Y."/>
            <person name="Takashima Y."/>
            <person name="Nishizawa T."/>
        </authorList>
    </citation>
    <scope>NUCLEOTIDE SEQUENCE</scope>
    <source>
        <strain evidence="6">E1425</strain>
    </source>
</reference>
<gene>
    <name evidence="6" type="ORF">EMPS_09872</name>
</gene>